<accession>A0A9P0T1S0</accession>
<dbReference type="EMBL" id="CALOZG010000002">
    <property type="protein sequence ID" value="CAH3946678.1"/>
    <property type="molecule type" value="Genomic_DNA"/>
</dbReference>
<gene>
    <name evidence="2" type="ORF">PIBRA_LOCUS1395</name>
</gene>
<sequence>MFLGNSGPCELVEAESEAQLVRCTALRRRTRCFNGSTDKRRSGREGDGLRCRSAAATTDSDPSYQRRKLDERNDINCEG</sequence>
<feature type="compositionally biased region" description="Basic and acidic residues" evidence="1">
    <location>
        <begin position="37"/>
        <end position="50"/>
    </location>
</feature>
<proteinExistence type="predicted"/>
<comment type="caution">
    <text evidence="2">The sequence shown here is derived from an EMBL/GenBank/DDBJ whole genome shotgun (WGS) entry which is preliminary data.</text>
</comment>
<dbReference type="Proteomes" id="UP001152562">
    <property type="component" value="Unassembled WGS sequence"/>
</dbReference>
<evidence type="ECO:0000256" key="1">
    <source>
        <dbReference type="SAM" id="MobiDB-lite"/>
    </source>
</evidence>
<evidence type="ECO:0000313" key="2">
    <source>
        <dbReference type="EMBL" id="CAH3946678.1"/>
    </source>
</evidence>
<feature type="compositionally biased region" description="Basic and acidic residues" evidence="1">
    <location>
        <begin position="67"/>
        <end position="79"/>
    </location>
</feature>
<protein>
    <submittedName>
        <fullName evidence="2">Uncharacterized protein</fullName>
    </submittedName>
</protein>
<name>A0A9P0T1S0_PIEBR</name>
<feature type="region of interest" description="Disordered" evidence="1">
    <location>
        <begin position="34"/>
        <end position="79"/>
    </location>
</feature>
<evidence type="ECO:0000313" key="3">
    <source>
        <dbReference type="Proteomes" id="UP001152562"/>
    </source>
</evidence>
<keyword evidence="3" id="KW-1185">Reference proteome</keyword>
<dbReference type="AlphaFoldDB" id="A0A9P0T1S0"/>
<organism evidence="2 3">
    <name type="scientific">Pieris brassicae</name>
    <name type="common">White butterfly</name>
    <name type="synonym">Large white butterfly</name>
    <dbReference type="NCBI Taxonomy" id="7116"/>
    <lineage>
        <taxon>Eukaryota</taxon>
        <taxon>Metazoa</taxon>
        <taxon>Ecdysozoa</taxon>
        <taxon>Arthropoda</taxon>
        <taxon>Hexapoda</taxon>
        <taxon>Insecta</taxon>
        <taxon>Pterygota</taxon>
        <taxon>Neoptera</taxon>
        <taxon>Endopterygota</taxon>
        <taxon>Lepidoptera</taxon>
        <taxon>Glossata</taxon>
        <taxon>Ditrysia</taxon>
        <taxon>Papilionoidea</taxon>
        <taxon>Pieridae</taxon>
        <taxon>Pierinae</taxon>
        <taxon>Pieris</taxon>
    </lineage>
</organism>
<reference evidence="2" key="1">
    <citation type="submission" date="2022-05" db="EMBL/GenBank/DDBJ databases">
        <authorList>
            <person name="Okamura Y."/>
        </authorList>
    </citation>
    <scope>NUCLEOTIDE SEQUENCE</scope>
</reference>